<proteinExistence type="predicted"/>
<evidence type="ECO:0000313" key="3">
    <source>
        <dbReference type="Proteomes" id="UP000076738"/>
    </source>
</evidence>
<dbReference type="GO" id="GO:0005975">
    <property type="term" value="P:carbohydrate metabolic process"/>
    <property type="evidence" value="ECO:0007669"/>
    <property type="project" value="InterPro"/>
</dbReference>
<keyword evidence="3" id="KW-1185">Reference proteome</keyword>
<dbReference type="SUPFAM" id="SSF48208">
    <property type="entry name" value="Six-hairpin glycosidases"/>
    <property type="match status" value="1"/>
</dbReference>
<dbReference type="Proteomes" id="UP000076738">
    <property type="component" value="Unassembled WGS sequence"/>
</dbReference>
<organism evidence="2 3">
    <name type="scientific">Calocera viscosa (strain TUFC12733)</name>
    <dbReference type="NCBI Taxonomy" id="1330018"/>
    <lineage>
        <taxon>Eukaryota</taxon>
        <taxon>Fungi</taxon>
        <taxon>Dikarya</taxon>
        <taxon>Basidiomycota</taxon>
        <taxon>Agaricomycotina</taxon>
        <taxon>Dacrymycetes</taxon>
        <taxon>Dacrymycetales</taxon>
        <taxon>Dacrymycetaceae</taxon>
        <taxon>Calocera</taxon>
    </lineage>
</organism>
<keyword evidence="1 2" id="KW-0378">Hydrolase</keyword>
<dbReference type="Pfam" id="PF07470">
    <property type="entry name" value="Glyco_hydro_88"/>
    <property type="match status" value="1"/>
</dbReference>
<dbReference type="Gene3D" id="1.50.10.10">
    <property type="match status" value="1"/>
</dbReference>
<accession>A0A167LFX6</accession>
<protein>
    <submittedName>
        <fullName evidence="2">Glycoside hydrolase family 105 protein</fullName>
    </submittedName>
</protein>
<evidence type="ECO:0000256" key="1">
    <source>
        <dbReference type="ARBA" id="ARBA00022801"/>
    </source>
</evidence>
<dbReference type="GO" id="GO:0016787">
    <property type="term" value="F:hydrolase activity"/>
    <property type="evidence" value="ECO:0007669"/>
    <property type="project" value="UniProtKB-KW"/>
</dbReference>
<name>A0A167LFX6_CALVF</name>
<dbReference type="OrthoDB" id="2305845at2759"/>
<reference evidence="2 3" key="1">
    <citation type="journal article" date="2016" name="Mol. Biol. Evol.">
        <title>Comparative Genomics of Early-Diverging Mushroom-Forming Fungi Provides Insights into the Origins of Lignocellulose Decay Capabilities.</title>
        <authorList>
            <person name="Nagy L.G."/>
            <person name="Riley R."/>
            <person name="Tritt A."/>
            <person name="Adam C."/>
            <person name="Daum C."/>
            <person name="Floudas D."/>
            <person name="Sun H."/>
            <person name="Yadav J.S."/>
            <person name="Pangilinan J."/>
            <person name="Larsson K.H."/>
            <person name="Matsuura K."/>
            <person name="Barry K."/>
            <person name="Labutti K."/>
            <person name="Kuo R."/>
            <person name="Ohm R.A."/>
            <person name="Bhattacharya S.S."/>
            <person name="Shirouzu T."/>
            <person name="Yoshinaga Y."/>
            <person name="Martin F.M."/>
            <person name="Grigoriev I.V."/>
            <person name="Hibbett D.S."/>
        </authorList>
    </citation>
    <scope>NUCLEOTIDE SEQUENCE [LARGE SCALE GENOMIC DNA]</scope>
    <source>
        <strain evidence="2 3">TUFC12733</strain>
    </source>
</reference>
<dbReference type="InterPro" id="IPR012341">
    <property type="entry name" value="6hp_glycosidase-like_sf"/>
</dbReference>
<dbReference type="InterPro" id="IPR010905">
    <property type="entry name" value="Glyco_hydro_88"/>
</dbReference>
<dbReference type="AlphaFoldDB" id="A0A167LFX6"/>
<dbReference type="EMBL" id="KV417288">
    <property type="protein sequence ID" value="KZO95651.1"/>
    <property type="molecule type" value="Genomic_DNA"/>
</dbReference>
<sequence length="345" mass="38127">MSTLEHPQEIINRVRNAMLCMQRASWEQGTAAQALLELHDAFPEEQELQWLICLAHDTIVRQDGDGRLGVRLNRGDPGATDAISPVPALLRAYKETGDDVFLSAAKKAIEFITERAPKTKDGIVSHRTDGVTLWVDALYMAPPSLAEAGVAWNDQALLDEAVKQIKGYVAGLWDKEKHLFSHIYNVDAEKFGRHAFWGVGNGWAVSGMVRVYALLPSTMVKEKEYILAVTLETVSALLSHLRSDSLLHDVVDDPATFVDTNCPQQLAYTIFRLAKLGILPPNKRDEWLRHAAAMRNAAHGKVDKYGFVRDVCGSPTFDKAGVATEGQAFFLLMEAAYQQLGIGSN</sequence>
<gene>
    <name evidence="2" type="ORF">CALVIDRAFT_599077</name>
</gene>
<dbReference type="PANTHER" id="PTHR41814:SF1">
    <property type="entry name" value="CELLULASE"/>
    <property type="match status" value="1"/>
</dbReference>
<dbReference type="PANTHER" id="PTHR41814">
    <property type="entry name" value="EXPRESSED PROTEIN"/>
    <property type="match status" value="1"/>
</dbReference>
<evidence type="ECO:0000313" key="2">
    <source>
        <dbReference type="EMBL" id="KZO95651.1"/>
    </source>
</evidence>
<dbReference type="InterPro" id="IPR008928">
    <property type="entry name" value="6-hairpin_glycosidase_sf"/>
</dbReference>